<dbReference type="InterPro" id="IPR050680">
    <property type="entry name" value="YpeA/RimI_acetyltransf"/>
</dbReference>
<dbReference type="CDD" id="cd04301">
    <property type="entry name" value="NAT_SF"/>
    <property type="match status" value="1"/>
</dbReference>
<dbReference type="KEGG" id="crw:CROST_042750"/>
<accession>A0A1S8LQQ5</accession>
<name>A0A1S8LQQ5_9CLOT</name>
<dbReference type="PANTHER" id="PTHR43420:SF47">
    <property type="entry name" value="N-ACETYLTRANSFERASE DOMAIN-CONTAINING PROTEIN"/>
    <property type="match status" value="1"/>
</dbReference>
<dbReference type="Proteomes" id="UP000190951">
    <property type="component" value="Chromosome"/>
</dbReference>
<evidence type="ECO:0000313" key="4">
    <source>
        <dbReference type="Proteomes" id="UP000190951"/>
    </source>
</evidence>
<proteinExistence type="predicted"/>
<sequence length="151" mass="17798">MDIINNAIVDMESEGIYQWDRLYPDESVINDDINNKNLYVYTDENIIKAFLVLNEIQDTEYNSINWKYQKGRQLVVHKLCVDPKFKGKGIATALIKYAEKFAKEKDYDSMRLDCFSKNPHACNLYRKNNYIERGIMTIIRVGDFFCFEKAL</sequence>
<evidence type="ECO:0000313" key="3">
    <source>
        <dbReference type="EMBL" id="URZ13509.1"/>
    </source>
</evidence>
<dbReference type="STRING" id="84029.CROST_01480"/>
<protein>
    <submittedName>
        <fullName evidence="3">Uncharacterized protein</fullName>
    </submittedName>
</protein>
<dbReference type="InterPro" id="IPR016181">
    <property type="entry name" value="Acyl_CoA_acyltransferase"/>
</dbReference>
<dbReference type="PROSITE" id="PS51186">
    <property type="entry name" value="GNAT"/>
    <property type="match status" value="1"/>
</dbReference>
<evidence type="ECO:0000256" key="1">
    <source>
        <dbReference type="ARBA" id="ARBA00022679"/>
    </source>
</evidence>
<dbReference type="AlphaFoldDB" id="A0A1S8LQQ5"/>
<gene>
    <name evidence="3" type="ORF">CROST_042750</name>
</gene>
<dbReference type="Pfam" id="PF00583">
    <property type="entry name" value="Acetyltransf_1"/>
    <property type="match status" value="1"/>
</dbReference>
<dbReference type="EMBL" id="CP096983">
    <property type="protein sequence ID" value="URZ13509.1"/>
    <property type="molecule type" value="Genomic_DNA"/>
</dbReference>
<evidence type="ECO:0000256" key="2">
    <source>
        <dbReference type="ARBA" id="ARBA00023315"/>
    </source>
</evidence>
<dbReference type="PANTHER" id="PTHR43420">
    <property type="entry name" value="ACETYLTRANSFERASE"/>
    <property type="match status" value="1"/>
</dbReference>
<keyword evidence="2" id="KW-0012">Acyltransferase</keyword>
<dbReference type="GO" id="GO:0016747">
    <property type="term" value="F:acyltransferase activity, transferring groups other than amino-acyl groups"/>
    <property type="evidence" value="ECO:0007669"/>
    <property type="project" value="InterPro"/>
</dbReference>
<keyword evidence="1" id="KW-0808">Transferase</keyword>
<dbReference type="SUPFAM" id="SSF55729">
    <property type="entry name" value="Acyl-CoA N-acyltransferases (Nat)"/>
    <property type="match status" value="1"/>
</dbReference>
<dbReference type="InterPro" id="IPR000182">
    <property type="entry name" value="GNAT_dom"/>
</dbReference>
<dbReference type="Gene3D" id="3.40.630.30">
    <property type="match status" value="1"/>
</dbReference>
<keyword evidence="4" id="KW-1185">Reference proteome</keyword>
<reference evidence="3 4" key="1">
    <citation type="submission" date="2022-04" db="EMBL/GenBank/DDBJ databases">
        <title>Genome sequence of C. roseum typestrain.</title>
        <authorList>
            <person name="Poehlein A."/>
            <person name="Schoch T."/>
            <person name="Duerre P."/>
            <person name="Daniel R."/>
        </authorList>
    </citation>
    <scope>NUCLEOTIDE SEQUENCE [LARGE SCALE GENOMIC DNA]</scope>
    <source>
        <strain evidence="3 4">DSM 7320</strain>
    </source>
</reference>
<organism evidence="3 4">
    <name type="scientific">Clostridium felsineum</name>
    <dbReference type="NCBI Taxonomy" id="36839"/>
    <lineage>
        <taxon>Bacteria</taxon>
        <taxon>Bacillati</taxon>
        <taxon>Bacillota</taxon>
        <taxon>Clostridia</taxon>
        <taxon>Eubacteriales</taxon>
        <taxon>Clostridiaceae</taxon>
        <taxon>Clostridium</taxon>
    </lineage>
</organism>